<comment type="caution">
    <text evidence="2">The sequence shown here is derived from an EMBL/GenBank/DDBJ whole genome shotgun (WGS) entry which is preliminary data.</text>
</comment>
<dbReference type="GO" id="GO:0005813">
    <property type="term" value="C:centrosome"/>
    <property type="evidence" value="ECO:0007669"/>
    <property type="project" value="TreeGrafter"/>
</dbReference>
<dbReference type="SMART" id="SM00320">
    <property type="entry name" value="WD40"/>
    <property type="match status" value="5"/>
</dbReference>
<reference evidence="2" key="1">
    <citation type="journal article" date="2024" name="Gigascience">
        <title>Chromosome-level genome of the poultry shaft louse Menopon gallinae provides insight into the host-switching and adaptive evolution of parasitic lice.</title>
        <authorList>
            <person name="Xu Y."/>
            <person name="Ma L."/>
            <person name="Liu S."/>
            <person name="Liang Y."/>
            <person name="Liu Q."/>
            <person name="He Z."/>
            <person name="Tian L."/>
            <person name="Duan Y."/>
            <person name="Cai W."/>
            <person name="Li H."/>
            <person name="Song F."/>
        </authorList>
    </citation>
    <scope>NUCLEOTIDE SEQUENCE</scope>
    <source>
        <strain evidence="2">Cailab_2023a</strain>
    </source>
</reference>
<dbReference type="PANTHER" id="PTHR44414:SF1">
    <property type="entry name" value="PROTEIN NEDD1"/>
    <property type="match status" value="1"/>
</dbReference>
<dbReference type="GO" id="GO:0043015">
    <property type="term" value="F:gamma-tubulin binding"/>
    <property type="evidence" value="ECO:0007669"/>
    <property type="project" value="TreeGrafter"/>
</dbReference>
<feature type="coiled-coil region" evidence="1">
    <location>
        <begin position="528"/>
        <end position="555"/>
    </location>
</feature>
<dbReference type="GO" id="GO:0000278">
    <property type="term" value="P:mitotic cell cycle"/>
    <property type="evidence" value="ECO:0007669"/>
    <property type="project" value="TreeGrafter"/>
</dbReference>
<dbReference type="GO" id="GO:0007020">
    <property type="term" value="P:microtubule nucleation"/>
    <property type="evidence" value="ECO:0007669"/>
    <property type="project" value="TreeGrafter"/>
</dbReference>
<evidence type="ECO:0000313" key="2">
    <source>
        <dbReference type="EMBL" id="KAL0277045.1"/>
    </source>
</evidence>
<dbReference type="GO" id="GO:0005814">
    <property type="term" value="C:centriole"/>
    <property type="evidence" value="ECO:0007669"/>
    <property type="project" value="TreeGrafter"/>
</dbReference>
<gene>
    <name evidence="2" type="ORF">PYX00_004466</name>
</gene>
<keyword evidence="1" id="KW-0175">Coiled coil</keyword>
<organism evidence="2">
    <name type="scientific">Menopon gallinae</name>
    <name type="common">poultry shaft louse</name>
    <dbReference type="NCBI Taxonomy" id="328185"/>
    <lineage>
        <taxon>Eukaryota</taxon>
        <taxon>Metazoa</taxon>
        <taxon>Ecdysozoa</taxon>
        <taxon>Arthropoda</taxon>
        <taxon>Hexapoda</taxon>
        <taxon>Insecta</taxon>
        <taxon>Pterygota</taxon>
        <taxon>Neoptera</taxon>
        <taxon>Paraneoptera</taxon>
        <taxon>Psocodea</taxon>
        <taxon>Troctomorpha</taxon>
        <taxon>Phthiraptera</taxon>
        <taxon>Amblycera</taxon>
        <taxon>Menoponidae</taxon>
        <taxon>Menopon</taxon>
    </lineage>
</organism>
<dbReference type="SUPFAM" id="SSF50978">
    <property type="entry name" value="WD40 repeat-like"/>
    <property type="match status" value="1"/>
</dbReference>
<accession>A0AAW2I6G5</accession>
<name>A0AAW2I6G5_9NEOP</name>
<sequence length="561" mass="62809">MSIATFSDEIRIFSGSETFELVASSPVTKSVGTFGNISWSGDGNWIVVTPMNIWKRPLPVYKLSKCLLVPWKYVPLETISSASFFNWTNRNIAIGTDDGYIYVWDVKKHKIAFYAGAELKHSVDHISINGDDSFLASGSLNSSKVNVHSLQTKKVMHTFNVPNSEHTSSISFCPSKRSYLASCSYESTVCVWDIVKCDFIFKALNAHVGAVTGVSFSPINYSVLSSVGLTKKIKMYDLREKSAILEIDVEESMHCVEMMENGDKVIVGTGGGSVILYDLRTNKLYSQFKAQNGPVLSLKRQIMNRPKAYQEVDLNTPDSMEKVNKTLDLSVMDIFSPIYKPTNASTYSEKTETFVATPENEKDNKLALTYNDSFLAKMLSPKSEKILMSTPNEVSATKIKIECNSDCTLGPVEEEPADTKEETLNFETGEEAVSGCDIPSSDPCLQSILTEIKMIRKEQQDANKAFADRISSIERELNDMRTDIRDVSPRIQENYENLVEILINGIKQEIYTGNCDGKLEHICQRLLMNNISEKCDKVSNELNEYNQKINAIHNVLSSVRK</sequence>
<dbReference type="AlphaFoldDB" id="A0AAW2I6G5"/>
<dbReference type="GO" id="GO:0000922">
    <property type="term" value="C:spindle pole"/>
    <property type="evidence" value="ECO:0007669"/>
    <property type="project" value="TreeGrafter"/>
</dbReference>
<dbReference type="PANTHER" id="PTHR44414">
    <property type="entry name" value="PROTEIN NEDD1"/>
    <property type="match status" value="1"/>
</dbReference>
<dbReference type="InterPro" id="IPR052818">
    <property type="entry name" value="NEDD1_Spindle_Assembly"/>
</dbReference>
<dbReference type="GO" id="GO:0005737">
    <property type="term" value="C:cytoplasm"/>
    <property type="evidence" value="ECO:0007669"/>
    <property type="project" value="TreeGrafter"/>
</dbReference>
<dbReference type="Pfam" id="PF00400">
    <property type="entry name" value="WD40"/>
    <property type="match status" value="1"/>
</dbReference>
<dbReference type="InterPro" id="IPR015943">
    <property type="entry name" value="WD40/YVTN_repeat-like_dom_sf"/>
</dbReference>
<dbReference type="EMBL" id="JARGDH010000002">
    <property type="protein sequence ID" value="KAL0277045.1"/>
    <property type="molecule type" value="Genomic_DNA"/>
</dbReference>
<feature type="coiled-coil region" evidence="1">
    <location>
        <begin position="456"/>
        <end position="483"/>
    </location>
</feature>
<evidence type="ECO:0000256" key="1">
    <source>
        <dbReference type="SAM" id="Coils"/>
    </source>
</evidence>
<dbReference type="Gene3D" id="2.130.10.10">
    <property type="entry name" value="YVTN repeat-like/Quinoprotein amine dehydrogenase"/>
    <property type="match status" value="2"/>
</dbReference>
<protein>
    <submittedName>
        <fullName evidence="2">Uncharacterized protein</fullName>
    </submittedName>
</protein>
<dbReference type="InterPro" id="IPR036322">
    <property type="entry name" value="WD40_repeat_dom_sf"/>
</dbReference>
<proteinExistence type="predicted"/>
<dbReference type="InterPro" id="IPR001680">
    <property type="entry name" value="WD40_rpt"/>
</dbReference>
<dbReference type="GO" id="GO:0036064">
    <property type="term" value="C:ciliary basal body"/>
    <property type="evidence" value="ECO:0007669"/>
    <property type="project" value="TreeGrafter"/>
</dbReference>